<proteinExistence type="predicted"/>
<dbReference type="EMBL" id="OIVN01004546">
    <property type="protein sequence ID" value="SPD17969.1"/>
    <property type="molecule type" value="Genomic_DNA"/>
</dbReference>
<keyword evidence="7" id="KW-0808">Transferase</keyword>
<evidence type="ECO:0000259" key="14">
    <source>
        <dbReference type="PROSITE" id="PS51762"/>
    </source>
</evidence>
<feature type="signal peptide" evidence="13">
    <location>
        <begin position="1"/>
        <end position="28"/>
    </location>
</feature>
<feature type="compositionally biased region" description="Polar residues" evidence="12">
    <location>
        <begin position="126"/>
        <end position="135"/>
    </location>
</feature>
<evidence type="ECO:0000256" key="8">
    <source>
        <dbReference type="ARBA" id="ARBA00022801"/>
    </source>
</evidence>
<dbReference type="PANTHER" id="PTHR31062">
    <property type="entry name" value="XYLOGLUCAN ENDOTRANSGLUCOSYLASE/HYDROLASE PROTEIN 8-RELATED"/>
    <property type="match status" value="1"/>
</dbReference>
<keyword evidence="8" id="KW-0378">Hydrolase</keyword>
<evidence type="ECO:0000256" key="10">
    <source>
        <dbReference type="ARBA" id="ARBA00023295"/>
    </source>
</evidence>
<comment type="subcellular location">
    <subcellularLocation>
        <location evidence="1">Secreted</location>
        <location evidence="1">Cell wall</location>
    </subcellularLocation>
    <subcellularLocation>
        <location evidence="2">Secreted</location>
        <location evidence="2">Extracellular space</location>
        <location evidence="2">Apoplast</location>
    </subcellularLocation>
</comment>
<dbReference type="GO" id="GO:0048046">
    <property type="term" value="C:apoplast"/>
    <property type="evidence" value="ECO:0007669"/>
    <property type="project" value="UniProtKB-SubCell"/>
</dbReference>
<evidence type="ECO:0000256" key="2">
    <source>
        <dbReference type="ARBA" id="ARBA00004271"/>
    </source>
</evidence>
<gene>
    <name evidence="15" type="ORF">FSB_LOCUS45851</name>
</gene>
<dbReference type="Gene3D" id="2.60.120.200">
    <property type="match status" value="2"/>
</dbReference>
<feature type="region of interest" description="Disordered" evidence="12">
    <location>
        <begin position="98"/>
        <end position="191"/>
    </location>
</feature>
<keyword evidence="4" id="KW-0134">Cell wall</keyword>
<keyword evidence="9" id="KW-0325">Glycoprotein</keyword>
<dbReference type="Pfam" id="PF00722">
    <property type="entry name" value="Glyco_hydro_16"/>
    <property type="match status" value="2"/>
</dbReference>
<evidence type="ECO:0000256" key="11">
    <source>
        <dbReference type="ARBA" id="ARBA00034022"/>
    </source>
</evidence>
<dbReference type="InterPro" id="IPR000757">
    <property type="entry name" value="Beta-glucanase-like"/>
</dbReference>
<sequence>MSTTSSSLQISLLVSLIIFTSLVTLSAGNFYQDFDITWGDNRAKILDGGQLLTLSLDEASGSGFQSKNEYLFGRIDMQIKLVAGNSAGTVTQGWPWATRRSSRVAASHRPTTMHKARCTPHADAETQGTPHSSHAVTRHASRSRPDFGSVEEASGEDMNEVHVEPNESVVANEEFSEEEASGEDMDEAHESEGVDVANDEFREEHNEDNLGDGGVNEEASVSMLDLEKDVDVNYDPRCVNVEDASEVKVEEFFLGFIKVDDTSGLGLFKRLEDTLVDLKLNIDDIRGQSYDNGANMKGKHQGVQRRTYVKGLSPKALLVTRWESHIESVKAIRSQAAKLRDALIEISNSSKDDVVMAEAKGLCNNALEDFEFLISLCIWYKILDKVNWVSQVLQKEEIDLENAIIKIKELILFFEELREEGFLDLMEEGRELAKKVGIEPLSSQGPTHDEIDFEFLGNLSRDPYIAFHTYSIVWNTQRIMFLVDNIPIRVFNNLESIGVPFPKSQPMRIYSSLWNADDWATRGGLIKTDWTKAPFTASYRNFKASTVSTSTNSLQASELQDQALGATGRNRIRWVQKKYMVYNYCTDFKRFPEGLPSECKRSRFL</sequence>
<feature type="chain" id="PRO_5014608258" description="xyloglucan:xyloglucosyl transferase" evidence="13">
    <location>
        <begin position="29"/>
        <end position="605"/>
    </location>
</feature>
<evidence type="ECO:0000256" key="9">
    <source>
        <dbReference type="ARBA" id="ARBA00023180"/>
    </source>
</evidence>
<dbReference type="InterPro" id="IPR044791">
    <property type="entry name" value="Beta-glucanase/XTH"/>
</dbReference>
<evidence type="ECO:0000256" key="12">
    <source>
        <dbReference type="SAM" id="MobiDB-lite"/>
    </source>
</evidence>
<dbReference type="PROSITE" id="PS51762">
    <property type="entry name" value="GH16_2"/>
    <property type="match status" value="1"/>
</dbReference>
<dbReference type="GO" id="GO:0004553">
    <property type="term" value="F:hydrolase activity, hydrolyzing O-glycosyl compounds"/>
    <property type="evidence" value="ECO:0007669"/>
    <property type="project" value="InterPro"/>
</dbReference>
<evidence type="ECO:0000256" key="6">
    <source>
        <dbReference type="ARBA" id="ARBA00022525"/>
    </source>
</evidence>
<dbReference type="GO" id="GO:0016762">
    <property type="term" value="F:xyloglucan:xyloglucosyl transferase activity"/>
    <property type="evidence" value="ECO:0007669"/>
    <property type="project" value="UniProtKB-EC"/>
</dbReference>
<protein>
    <recommendedName>
        <fullName evidence="3">xyloglucan:xyloglucosyl transferase</fullName>
        <ecNumber evidence="3">2.4.1.207</ecNumber>
    </recommendedName>
</protein>
<keyword evidence="6" id="KW-0964">Secreted</keyword>
<keyword evidence="13" id="KW-0732">Signal</keyword>
<evidence type="ECO:0000256" key="4">
    <source>
        <dbReference type="ARBA" id="ARBA00022512"/>
    </source>
</evidence>
<evidence type="ECO:0000256" key="13">
    <source>
        <dbReference type="SAM" id="SignalP"/>
    </source>
</evidence>
<dbReference type="EC" id="2.4.1.207" evidence="3"/>
<evidence type="ECO:0000256" key="3">
    <source>
        <dbReference type="ARBA" id="ARBA00012152"/>
    </source>
</evidence>
<dbReference type="SUPFAM" id="SSF49899">
    <property type="entry name" value="Concanavalin A-like lectins/glucanases"/>
    <property type="match status" value="2"/>
</dbReference>
<keyword evidence="10" id="KW-0326">Glycosidase</keyword>
<evidence type="ECO:0000313" key="15">
    <source>
        <dbReference type="EMBL" id="SPD17969.1"/>
    </source>
</evidence>
<dbReference type="AlphaFoldDB" id="A0A2N9I1R2"/>
<dbReference type="InterPro" id="IPR013320">
    <property type="entry name" value="ConA-like_dom_sf"/>
</dbReference>
<organism evidence="15">
    <name type="scientific">Fagus sylvatica</name>
    <name type="common">Beechnut</name>
    <dbReference type="NCBI Taxonomy" id="28930"/>
    <lineage>
        <taxon>Eukaryota</taxon>
        <taxon>Viridiplantae</taxon>
        <taxon>Streptophyta</taxon>
        <taxon>Embryophyta</taxon>
        <taxon>Tracheophyta</taxon>
        <taxon>Spermatophyta</taxon>
        <taxon>Magnoliopsida</taxon>
        <taxon>eudicotyledons</taxon>
        <taxon>Gunneridae</taxon>
        <taxon>Pentapetalae</taxon>
        <taxon>rosids</taxon>
        <taxon>fabids</taxon>
        <taxon>Fagales</taxon>
        <taxon>Fagaceae</taxon>
        <taxon>Fagus</taxon>
    </lineage>
</organism>
<evidence type="ECO:0000256" key="7">
    <source>
        <dbReference type="ARBA" id="ARBA00022679"/>
    </source>
</evidence>
<dbReference type="GO" id="GO:0044042">
    <property type="term" value="P:glucan metabolic process"/>
    <property type="evidence" value="ECO:0007669"/>
    <property type="project" value="InterPro"/>
</dbReference>
<feature type="domain" description="GH16" evidence="14">
    <location>
        <begin position="283"/>
        <end position="539"/>
    </location>
</feature>
<accession>A0A2N9I1R2</accession>
<name>A0A2N9I1R2_FAGSY</name>
<evidence type="ECO:0000256" key="1">
    <source>
        <dbReference type="ARBA" id="ARBA00004191"/>
    </source>
</evidence>
<keyword evidence="5" id="KW-0052">Apoplast</keyword>
<feature type="compositionally biased region" description="Acidic residues" evidence="12">
    <location>
        <begin position="174"/>
        <end position="189"/>
    </location>
</feature>
<dbReference type="InterPro" id="IPR012337">
    <property type="entry name" value="RNaseH-like_sf"/>
</dbReference>
<evidence type="ECO:0000256" key="5">
    <source>
        <dbReference type="ARBA" id="ARBA00022523"/>
    </source>
</evidence>
<dbReference type="InterPro" id="IPR010713">
    <property type="entry name" value="XET_C"/>
</dbReference>
<comment type="catalytic activity">
    <reaction evidence="11">
        <text>breaks a beta-(1-&gt;4) bond in the backbone of a xyloglucan and transfers the xyloglucanyl segment on to O-4 of the non-reducing terminal glucose residue of an acceptor, which can be a xyloglucan or an oligosaccharide of xyloglucan.</text>
        <dbReference type="EC" id="2.4.1.207"/>
    </reaction>
</comment>
<dbReference type="Pfam" id="PF06955">
    <property type="entry name" value="XET_C"/>
    <property type="match status" value="1"/>
</dbReference>
<dbReference type="InterPro" id="IPR008263">
    <property type="entry name" value="GH16_AS"/>
</dbReference>
<dbReference type="SUPFAM" id="SSF53098">
    <property type="entry name" value="Ribonuclease H-like"/>
    <property type="match status" value="1"/>
</dbReference>
<reference evidence="15" key="1">
    <citation type="submission" date="2018-02" db="EMBL/GenBank/DDBJ databases">
        <authorList>
            <person name="Cohen D.B."/>
            <person name="Kent A.D."/>
        </authorList>
    </citation>
    <scope>NUCLEOTIDE SEQUENCE</scope>
</reference>
<dbReference type="PROSITE" id="PS01034">
    <property type="entry name" value="GH16_1"/>
    <property type="match status" value="1"/>
</dbReference>